<reference evidence="2" key="1">
    <citation type="journal article" date="2017" name="Genome Announc.">
        <title>Whole-Genome Sequence of Photobacterium damselae subsp. piscicida Strain 91-197, Isolated from Hybrid Striped Bass (Morone sp.) in the United States.</title>
        <authorList>
            <person name="Teru Y."/>
            <person name="Hikima J."/>
            <person name="Kono T."/>
            <person name="Sakai M."/>
            <person name="Takano T."/>
            <person name="Hawke J.P."/>
            <person name="Takeyama H."/>
            <person name="Aoki T."/>
        </authorList>
    </citation>
    <scope>NUCLEOTIDE SEQUENCE</scope>
    <source>
        <strain evidence="2">91-197</strain>
    </source>
</reference>
<gene>
    <name evidence="3" type="ORF">IC627_11250</name>
    <name evidence="2" type="ORF">PDPUS_1_00897</name>
</gene>
<dbReference type="Proteomes" id="UP000516656">
    <property type="component" value="Chromosome 1"/>
</dbReference>
<evidence type="ECO:0000313" key="4">
    <source>
        <dbReference type="Proteomes" id="UP000218676"/>
    </source>
</evidence>
<feature type="domain" description="Flagellar hook-associated protein 2 N-terminal" evidence="1">
    <location>
        <begin position="10"/>
        <end position="56"/>
    </location>
</feature>
<reference evidence="4" key="2">
    <citation type="submission" date="2017-05" db="EMBL/GenBank/DDBJ databases">
        <title>Whole genome sequence of fish pathogenic bacteria, Photobacterium damselae subsp. piscicida, strain 91-197, isolated from hybrid striped bass (Morone sp.) in USA.</title>
        <authorList>
            <person name="Teru Y."/>
            <person name="Hikima J."/>
            <person name="Kono T."/>
            <person name="Sakai M."/>
            <person name="Takano T."/>
            <person name="Hawke J.P."/>
            <person name="Takeyama H."/>
            <person name="Aoki T."/>
        </authorList>
    </citation>
    <scope>NUCLEOTIDE SEQUENCE [LARGE SCALE GENOMIC DNA]</scope>
    <source>
        <strain evidence="4">91-197</strain>
    </source>
</reference>
<dbReference type="InterPro" id="IPR003481">
    <property type="entry name" value="FliD_N"/>
</dbReference>
<sequence length="58" mass="6090">MGLSAAGMASGLDIAGMTQQLVAAERAPKEERIKKQQTQINVSLSAYSQVTASVKGMH</sequence>
<dbReference type="Pfam" id="PF02465">
    <property type="entry name" value="FliD_N"/>
    <property type="match status" value="1"/>
</dbReference>
<dbReference type="AlphaFoldDB" id="A0A1V1VA62"/>
<name>A0A1V1VA62_PHODP</name>
<accession>A0A1V1VA62</accession>
<dbReference type="Proteomes" id="UP000218676">
    <property type="component" value="Chromosome 1"/>
</dbReference>
<organism evidence="3 5">
    <name type="scientific">Photobacterium damsela subsp. piscicida</name>
    <name type="common">Pasteurella piscicida</name>
    <dbReference type="NCBI Taxonomy" id="38294"/>
    <lineage>
        <taxon>Bacteria</taxon>
        <taxon>Pseudomonadati</taxon>
        <taxon>Pseudomonadota</taxon>
        <taxon>Gammaproteobacteria</taxon>
        <taxon>Vibrionales</taxon>
        <taxon>Vibrionaceae</taxon>
        <taxon>Photobacterium</taxon>
    </lineage>
</organism>
<evidence type="ECO:0000313" key="5">
    <source>
        <dbReference type="Proteomes" id="UP000516656"/>
    </source>
</evidence>
<protein>
    <submittedName>
        <fullName evidence="2">Flagellar capping protein</fullName>
    </submittedName>
</protein>
<keyword evidence="2" id="KW-0966">Cell projection</keyword>
<evidence type="ECO:0000313" key="3">
    <source>
        <dbReference type="EMBL" id="QOD55862.1"/>
    </source>
</evidence>
<proteinExistence type="predicted"/>
<dbReference type="GO" id="GO:0009424">
    <property type="term" value="C:bacterial-type flagellum hook"/>
    <property type="evidence" value="ECO:0007669"/>
    <property type="project" value="InterPro"/>
</dbReference>
<dbReference type="EMBL" id="CP061854">
    <property type="protein sequence ID" value="QOD55862.1"/>
    <property type="molecule type" value="Genomic_DNA"/>
</dbReference>
<reference evidence="3 5" key="3">
    <citation type="submission" date="2020-09" db="EMBL/GenBank/DDBJ databases">
        <title>Complete, closed and curated genome sequences of Photobacterium damselae subsp. piscicida isolates from Australia indicate localised evolution and additional plasmid-borne pathogenicity mechanisms.</title>
        <authorList>
            <person name="Baseggio L."/>
            <person name="Silayeva O."/>
            <person name="Buller N."/>
            <person name="Landos M."/>
            <person name="Engelstaedter J."/>
            <person name="Barnes A.C."/>
        </authorList>
    </citation>
    <scope>NUCLEOTIDE SEQUENCE [LARGE SCALE GENOMIC DNA]</scope>
    <source>
        <strain evidence="3 5">AS-16-0540-1</strain>
    </source>
</reference>
<keyword evidence="2" id="KW-0282">Flagellum</keyword>
<keyword evidence="2" id="KW-0969">Cilium</keyword>
<evidence type="ECO:0000259" key="1">
    <source>
        <dbReference type="Pfam" id="PF02465"/>
    </source>
</evidence>
<evidence type="ECO:0000313" key="2">
    <source>
        <dbReference type="EMBL" id="BAX52271.1"/>
    </source>
</evidence>
<dbReference type="EMBL" id="AP018045">
    <property type="protein sequence ID" value="BAX52271.1"/>
    <property type="molecule type" value="Genomic_DNA"/>
</dbReference>
<dbReference type="RefSeq" id="WP_086957690.1">
    <property type="nucleotide sequence ID" value="NZ_AP018045.1"/>
</dbReference>